<sequence>MPVPVSPGKQESSRDVDGAAAGEEAHHPLPPGANPTRYTQHGEGTADPDVVAGYEDCLEETLRFLVEEEQLPGDHPVVRGLVTHLTRQHAHTELAKLSQQVAAVPSPVTPQNAGFQVTLVQDEDDEEASDEDMEDDDQLVDVDDLEEEDESEREVSEAFRRQLLRLVYQGCDLFATPQAGQPWWTTCDPSQTRTYTAIQNTGIASLQEGKCDVTI</sequence>
<dbReference type="SUPFAM" id="SSF158457">
    <property type="entry name" value="Orange domain-like"/>
    <property type="match status" value="1"/>
</dbReference>
<evidence type="ECO:0000256" key="1">
    <source>
        <dbReference type="SAM" id="MobiDB-lite"/>
    </source>
</evidence>
<organism evidence="3">
    <name type="scientific">Scylla olivacea</name>
    <name type="common">Orange mud crab</name>
    <name type="synonym">Cancer olivacea</name>
    <dbReference type="NCBI Taxonomy" id="85551"/>
    <lineage>
        <taxon>Eukaryota</taxon>
        <taxon>Metazoa</taxon>
        <taxon>Ecdysozoa</taxon>
        <taxon>Arthropoda</taxon>
        <taxon>Crustacea</taxon>
        <taxon>Multicrustacea</taxon>
        <taxon>Malacostraca</taxon>
        <taxon>Eumalacostraca</taxon>
        <taxon>Eucarida</taxon>
        <taxon>Decapoda</taxon>
        <taxon>Pleocyemata</taxon>
        <taxon>Brachyura</taxon>
        <taxon>Eubrachyura</taxon>
        <taxon>Portunoidea</taxon>
        <taxon>Portunidae</taxon>
        <taxon>Portuninae</taxon>
        <taxon>Scylla</taxon>
    </lineage>
</organism>
<reference evidence="3" key="1">
    <citation type="submission" date="2015-09" db="EMBL/GenBank/DDBJ databases">
        <title>Scylla olivacea transcriptome.</title>
        <authorList>
            <person name="Ikhwanuddin M."/>
        </authorList>
    </citation>
    <scope>NUCLEOTIDE SEQUENCE</scope>
</reference>
<feature type="compositionally biased region" description="Acidic residues" evidence="1">
    <location>
        <begin position="123"/>
        <end position="152"/>
    </location>
</feature>
<dbReference type="GO" id="GO:0003677">
    <property type="term" value="F:DNA binding"/>
    <property type="evidence" value="ECO:0007669"/>
    <property type="project" value="InterPro"/>
</dbReference>
<evidence type="ECO:0000313" key="3">
    <source>
        <dbReference type="EMBL" id="JAI66090.1"/>
    </source>
</evidence>
<feature type="compositionally biased region" description="Basic and acidic residues" evidence="1">
    <location>
        <begin position="11"/>
        <end position="27"/>
    </location>
</feature>
<dbReference type="AlphaFoldDB" id="A0A0P4WPC6"/>
<dbReference type="GO" id="GO:0006355">
    <property type="term" value="P:regulation of DNA-templated transcription"/>
    <property type="evidence" value="ECO:0007669"/>
    <property type="project" value="InterPro"/>
</dbReference>
<dbReference type="EMBL" id="GDRN01054396">
    <property type="protein sequence ID" value="JAI66090.1"/>
    <property type="molecule type" value="Transcribed_RNA"/>
</dbReference>
<feature type="region of interest" description="Disordered" evidence="1">
    <location>
        <begin position="1"/>
        <end position="50"/>
    </location>
</feature>
<name>A0A0P4WPC6_SCYOL</name>
<dbReference type="Gene3D" id="6.10.250.980">
    <property type="match status" value="1"/>
</dbReference>
<protein>
    <recommendedName>
        <fullName evidence="2">Orange domain-containing protein</fullName>
    </recommendedName>
</protein>
<feature type="region of interest" description="Disordered" evidence="1">
    <location>
        <begin position="123"/>
        <end position="154"/>
    </location>
</feature>
<evidence type="ECO:0000259" key="2">
    <source>
        <dbReference type="PROSITE" id="PS51054"/>
    </source>
</evidence>
<dbReference type="InterPro" id="IPR003650">
    <property type="entry name" value="Orange_dom"/>
</dbReference>
<proteinExistence type="predicted"/>
<accession>A0A0P4WPC6</accession>
<dbReference type="PROSITE" id="PS51054">
    <property type="entry name" value="ORANGE"/>
    <property type="match status" value="1"/>
</dbReference>
<feature type="domain" description="Orange" evidence="2">
    <location>
        <begin position="52"/>
        <end position="85"/>
    </location>
</feature>